<comment type="subcellular location">
    <subcellularLocation>
        <location evidence="3">Membrane</location>
        <topology evidence="3">Multi-pass membrane protein</topology>
    </subcellularLocation>
</comment>
<keyword evidence="11" id="KW-0472">Membrane</keyword>
<evidence type="ECO:0000256" key="6">
    <source>
        <dbReference type="ARBA" id="ARBA00022723"/>
    </source>
</evidence>
<keyword evidence="7" id="KW-0547">Nucleotide-binding</keyword>
<comment type="cofactor">
    <cofactor evidence="2">
        <name>Mn(2+)</name>
        <dbReference type="ChEBI" id="CHEBI:29035"/>
    </cofactor>
</comment>
<dbReference type="GO" id="GO:0004016">
    <property type="term" value="F:adenylate cyclase activity"/>
    <property type="evidence" value="ECO:0007669"/>
    <property type="project" value="UniProtKB-EC"/>
</dbReference>
<evidence type="ECO:0000256" key="1">
    <source>
        <dbReference type="ARBA" id="ARBA00001593"/>
    </source>
</evidence>
<reference evidence="14 15" key="1">
    <citation type="journal article" date="2023" name="bioRxiv">
        <title>Conserved and derived expression patterns and positive selection on dental genes reveal complex evolutionary context of ever-growing rodent molars.</title>
        <authorList>
            <person name="Calamari Z.T."/>
            <person name="Song A."/>
            <person name="Cohen E."/>
            <person name="Akter M."/>
            <person name="Roy R.D."/>
            <person name="Hallikas O."/>
            <person name="Christensen M.M."/>
            <person name="Li P."/>
            <person name="Marangoni P."/>
            <person name="Jernvall J."/>
            <person name="Klein O.D."/>
        </authorList>
    </citation>
    <scope>NUCLEOTIDE SEQUENCE [LARGE SCALE GENOMIC DNA]</scope>
    <source>
        <strain evidence="14">V071</strain>
    </source>
</reference>
<dbReference type="PANTHER" id="PTHR45627:SF26">
    <property type="entry name" value="ADENYLATE CYCLASE TYPE 1"/>
    <property type="match status" value="1"/>
</dbReference>
<dbReference type="GO" id="GO:0006171">
    <property type="term" value="P:cAMP biosynthetic process"/>
    <property type="evidence" value="ECO:0007669"/>
    <property type="project" value="TreeGrafter"/>
</dbReference>
<dbReference type="PROSITE" id="PS50125">
    <property type="entry name" value="GUANYLATE_CYCLASE_2"/>
    <property type="match status" value="1"/>
</dbReference>
<keyword evidence="10" id="KW-1133">Transmembrane helix</keyword>
<dbReference type="EMBL" id="JBBHLL010000004">
    <property type="protein sequence ID" value="KAK7834445.1"/>
    <property type="molecule type" value="Genomic_DNA"/>
</dbReference>
<keyword evidence="8" id="KW-0067">ATP-binding</keyword>
<evidence type="ECO:0000256" key="5">
    <source>
        <dbReference type="ARBA" id="ARBA00022692"/>
    </source>
</evidence>
<dbReference type="Gene3D" id="3.30.70.1230">
    <property type="entry name" value="Nucleotide cyclase"/>
    <property type="match status" value="1"/>
</dbReference>
<protein>
    <recommendedName>
        <fullName evidence="4">adenylate cyclase</fullName>
        <ecNumber evidence="4">4.6.1.1</ecNumber>
    </recommendedName>
</protein>
<evidence type="ECO:0000256" key="10">
    <source>
        <dbReference type="ARBA" id="ARBA00022989"/>
    </source>
</evidence>
<evidence type="ECO:0000256" key="7">
    <source>
        <dbReference type="ARBA" id="ARBA00022741"/>
    </source>
</evidence>
<keyword evidence="12" id="KW-0456">Lyase</keyword>
<dbReference type="AlphaFoldDB" id="A0AAW0K6Z3"/>
<sequence length="379" mass="42317">MNLGANALLFVGVNMYGVFVRILTERSQRKAFLQARSCIEDRLRLEDENEKQMLHTISGHSKGDPSPPGKLVFLSTLMTAEKERLLMSLLPRNVAMEMKEDFLKPPERIFHKIYIQRHDNVSILFADIVGFTGLASQCTAQELVKLLNELFGKFDELATYRGLTGQWFCVMFKFSTCTSQAPLAPSKRHSNGTVSCRLHLTLASLALCTWDNHSPLSTCAFSGLALLWCCPLSEQENASYIFPQSLLKPLLLVILLQTPPLPSPHWCQKCWGCSPGFLLEFLTFGTCGSLCPGGGVGAGKLRDMGSHFLSESGREGFLSKDFWPHMMEGCCAERRAGGTDSVQPTKRARHQHRLLCNLWLHCKGFRTARCWTVPVASSL</sequence>
<dbReference type="SMART" id="SM00044">
    <property type="entry name" value="CYCc"/>
    <property type="match status" value="1"/>
</dbReference>
<dbReference type="Pfam" id="PF00211">
    <property type="entry name" value="Guanylate_cyc"/>
    <property type="match status" value="1"/>
</dbReference>
<keyword evidence="5" id="KW-0812">Transmembrane</keyword>
<name>A0AAW0K6Z3_MYOGA</name>
<evidence type="ECO:0000256" key="11">
    <source>
        <dbReference type="ARBA" id="ARBA00023136"/>
    </source>
</evidence>
<evidence type="ECO:0000313" key="15">
    <source>
        <dbReference type="Proteomes" id="UP001488838"/>
    </source>
</evidence>
<accession>A0AAW0K6Z3</accession>
<evidence type="ECO:0000256" key="2">
    <source>
        <dbReference type="ARBA" id="ARBA00001936"/>
    </source>
</evidence>
<keyword evidence="9" id="KW-0460">Magnesium</keyword>
<gene>
    <name evidence="14" type="ORF">U0070_017631</name>
</gene>
<comment type="catalytic activity">
    <reaction evidence="1">
        <text>ATP = 3',5'-cyclic AMP + diphosphate</text>
        <dbReference type="Rhea" id="RHEA:15389"/>
        <dbReference type="ChEBI" id="CHEBI:30616"/>
        <dbReference type="ChEBI" id="CHEBI:33019"/>
        <dbReference type="ChEBI" id="CHEBI:58165"/>
        <dbReference type="EC" id="4.6.1.1"/>
    </reaction>
</comment>
<comment type="caution">
    <text evidence="14">The sequence shown here is derived from an EMBL/GenBank/DDBJ whole genome shotgun (WGS) entry which is preliminary data.</text>
</comment>
<evidence type="ECO:0000256" key="4">
    <source>
        <dbReference type="ARBA" id="ARBA00012201"/>
    </source>
</evidence>
<keyword evidence="6" id="KW-0479">Metal-binding</keyword>
<dbReference type="GO" id="GO:0005886">
    <property type="term" value="C:plasma membrane"/>
    <property type="evidence" value="ECO:0007669"/>
    <property type="project" value="TreeGrafter"/>
</dbReference>
<dbReference type="GO" id="GO:0035556">
    <property type="term" value="P:intracellular signal transduction"/>
    <property type="evidence" value="ECO:0007669"/>
    <property type="project" value="InterPro"/>
</dbReference>
<evidence type="ECO:0000256" key="9">
    <source>
        <dbReference type="ARBA" id="ARBA00022842"/>
    </source>
</evidence>
<evidence type="ECO:0000256" key="12">
    <source>
        <dbReference type="ARBA" id="ARBA00023239"/>
    </source>
</evidence>
<dbReference type="GO" id="GO:0046872">
    <property type="term" value="F:metal ion binding"/>
    <property type="evidence" value="ECO:0007669"/>
    <property type="project" value="UniProtKB-KW"/>
</dbReference>
<dbReference type="Proteomes" id="UP001488838">
    <property type="component" value="Unassembled WGS sequence"/>
</dbReference>
<dbReference type="PANTHER" id="PTHR45627">
    <property type="entry name" value="ADENYLATE CYCLASE TYPE 1"/>
    <property type="match status" value="1"/>
</dbReference>
<dbReference type="GO" id="GO:0005524">
    <property type="term" value="F:ATP binding"/>
    <property type="evidence" value="ECO:0007669"/>
    <property type="project" value="UniProtKB-KW"/>
</dbReference>
<dbReference type="EC" id="4.6.1.1" evidence="4"/>
<feature type="domain" description="Guanylate cyclase" evidence="13">
    <location>
        <begin position="122"/>
        <end position="157"/>
    </location>
</feature>
<evidence type="ECO:0000313" key="14">
    <source>
        <dbReference type="EMBL" id="KAK7834445.1"/>
    </source>
</evidence>
<dbReference type="GO" id="GO:0007189">
    <property type="term" value="P:adenylate cyclase-activating G protein-coupled receptor signaling pathway"/>
    <property type="evidence" value="ECO:0007669"/>
    <property type="project" value="TreeGrafter"/>
</dbReference>
<proteinExistence type="predicted"/>
<dbReference type="InterPro" id="IPR001054">
    <property type="entry name" value="A/G_cyclase"/>
</dbReference>
<evidence type="ECO:0000256" key="3">
    <source>
        <dbReference type="ARBA" id="ARBA00004141"/>
    </source>
</evidence>
<dbReference type="SUPFAM" id="SSF55073">
    <property type="entry name" value="Nucleotide cyclase"/>
    <property type="match status" value="1"/>
</dbReference>
<evidence type="ECO:0000256" key="8">
    <source>
        <dbReference type="ARBA" id="ARBA00022840"/>
    </source>
</evidence>
<dbReference type="InterPro" id="IPR029787">
    <property type="entry name" value="Nucleotide_cyclase"/>
</dbReference>
<keyword evidence="15" id="KW-1185">Reference proteome</keyword>
<evidence type="ECO:0000259" key="13">
    <source>
        <dbReference type="PROSITE" id="PS50125"/>
    </source>
</evidence>
<organism evidence="14 15">
    <name type="scientific">Myodes glareolus</name>
    <name type="common">Bank vole</name>
    <name type="synonym">Clethrionomys glareolus</name>
    <dbReference type="NCBI Taxonomy" id="447135"/>
    <lineage>
        <taxon>Eukaryota</taxon>
        <taxon>Metazoa</taxon>
        <taxon>Chordata</taxon>
        <taxon>Craniata</taxon>
        <taxon>Vertebrata</taxon>
        <taxon>Euteleostomi</taxon>
        <taxon>Mammalia</taxon>
        <taxon>Eutheria</taxon>
        <taxon>Euarchontoglires</taxon>
        <taxon>Glires</taxon>
        <taxon>Rodentia</taxon>
        <taxon>Myomorpha</taxon>
        <taxon>Muroidea</taxon>
        <taxon>Cricetidae</taxon>
        <taxon>Arvicolinae</taxon>
        <taxon>Myodes</taxon>
    </lineage>
</organism>